<dbReference type="InterPro" id="IPR003781">
    <property type="entry name" value="CoA-bd"/>
</dbReference>
<organism evidence="7 8">
    <name type="scientific">Klebsiella huaxiensis</name>
    <dbReference type="NCBI Taxonomy" id="2153354"/>
    <lineage>
        <taxon>Bacteria</taxon>
        <taxon>Pseudomonadati</taxon>
        <taxon>Pseudomonadota</taxon>
        <taxon>Gammaproteobacteria</taxon>
        <taxon>Enterobacterales</taxon>
        <taxon>Enterobacteriaceae</taxon>
        <taxon>Klebsiella/Raoultella group</taxon>
        <taxon>Klebsiella</taxon>
    </lineage>
</organism>
<keyword evidence="1 6" id="KW-0436">Ligase</keyword>
<evidence type="ECO:0000313" key="8">
    <source>
        <dbReference type="Proteomes" id="UP000317374"/>
    </source>
</evidence>
<dbReference type="Pfam" id="PF13380">
    <property type="entry name" value="CoA_binding_2"/>
    <property type="match status" value="1"/>
</dbReference>
<dbReference type="SUPFAM" id="SSF52210">
    <property type="entry name" value="Succinyl-CoA synthetase domains"/>
    <property type="match status" value="2"/>
</dbReference>
<sequence length="721" mass="77626">MSDLTALFQPKSVALIGASSNTTKYGYWTTKSLIDNNFQGELYLVSKSPVGSILGHKTWPSISDVPGDVDLAIISVAPKAILPVIEECVTKGVKAAIVVATGFGEVDEEGKALEQKMLAIASKSGMRIMGPNCMGLFSSVVNLNASIIDLDKGHMGLVLQSGNFGIDVNFNAKTRGLGYSCWATIGNQIDLRFADFVEYLGQDEATRVVMMYMEGLRVGSVDDGRSFLEKARQATLRKPVLAIKIGRSEAGARAAVSHTGSLAGSEQVFDAALNQAGVIRLDSPNELLDVAEAFARCKPAKGNRIAILTDGGGHGVMATDMAERFNLDACVLSEETQTKIRAILKPHCPIKNPVDLAGTPEGDMWVFDRCAEVLLADPDVDGLVIVGLYGGYADLSEEFRQLEIDVAKSLVKRVSASDKPVVMHSIYQPQQPESLKYIAENGFPVYGSIDATMRAMGALLGYAGKQEKIREELAAVPPELPEDRLAIVQPIFDKARSQGRVNLVETEARDVLRAYGFALPQHWLAKDSDEAARMFQEIASGKAVMKIVSPEILHKTDAGGVLLNIDSPEKARTAFDTLIANAKRYDPRAEIYGVMVTPMLAGGVECIIGSSYDVTFGPTIMFGLGGIFVEVLKDVAFRVAPVNAPEAERMIREIKGYPLLEGVRGQQGVNVSAITSAVSRLSWMVAELADVAEVDLNPIFATEKGIDIVDARIVLHSTDGK</sequence>
<reference evidence="7 8" key="1">
    <citation type="submission" date="2019-07" db="EMBL/GenBank/DDBJ databases">
        <authorList>
            <person name="Brisse S."/>
            <person name="Rodrigues C."/>
            <person name="Thorpe H."/>
        </authorList>
    </citation>
    <scope>NUCLEOTIDE SEQUENCE [LARGE SCALE GENOMIC DNA]</scope>
    <source>
        <strain evidence="7">SB6422</strain>
    </source>
</reference>
<accession>A0A564JNL8</accession>
<dbReference type="FunFam" id="3.30.1490.20:FF:000020">
    <property type="entry name" value="Protein lysine acetyltransferase"/>
    <property type="match status" value="1"/>
</dbReference>
<dbReference type="InterPro" id="IPR036291">
    <property type="entry name" value="NAD(P)-bd_dom_sf"/>
</dbReference>
<dbReference type="GO" id="GO:0016874">
    <property type="term" value="F:ligase activity"/>
    <property type="evidence" value="ECO:0007669"/>
    <property type="project" value="UniProtKB-KW"/>
</dbReference>
<dbReference type="Gene3D" id="3.40.50.720">
    <property type="entry name" value="NAD(P)-binding Rossmann-like Domain"/>
    <property type="match status" value="1"/>
</dbReference>
<dbReference type="EMBL" id="CABGGW010000018">
    <property type="protein sequence ID" value="VUS58465.1"/>
    <property type="molecule type" value="Genomic_DNA"/>
</dbReference>
<evidence type="ECO:0000256" key="1">
    <source>
        <dbReference type="ARBA" id="ARBA00022598"/>
    </source>
</evidence>
<dbReference type="InterPro" id="IPR051538">
    <property type="entry name" value="Acyl-CoA_Synth/Transferase"/>
</dbReference>
<dbReference type="Pfam" id="PF13549">
    <property type="entry name" value="ATP-grasp_5"/>
    <property type="match status" value="1"/>
</dbReference>
<dbReference type="SUPFAM" id="SSF51735">
    <property type="entry name" value="NAD(P)-binding Rossmann-fold domains"/>
    <property type="match status" value="1"/>
</dbReference>
<keyword evidence="3" id="KW-0067">ATP-binding</keyword>
<dbReference type="Pfam" id="PF13607">
    <property type="entry name" value="Succ_CoA_lig"/>
    <property type="match status" value="1"/>
</dbReference>
<name>A0A564JNL8_9ENTR</name>
<dbReference type="Gene3D" id="3.40.50.261">
    <property type="entry name" value="Succinyl-CoA synthetase domains"/>
    <property type="match status" value="2"/>
</dbReference>
<dbReference type="Gene3D" id="3.30.470.20">
    <property type="entry name" value="ATP-grasp fold, B domain"/>
    <property type="match status" value="1"/>
</dbReference>
<evidence type="ECO:0000313" key="7">
    <source>
        <dbReference type="EMBL" id="VUS58465.1"/>
    </source>
</evidence>
<dbReference type="Proteomes" id="UP001075001">
    <property type="component" value="Unassembled WGS sequence"/>
</dbReference>
<feature type="domain" description="CoA-binding" evidence="5">
    <location>
        <begin position="7"/>
        <end position="103"/>
    </location>
</feature>
<evidence type="ECO:0000256" key="3">
    <source>
        <dbReference type="ARBA" id="ARBA00022840"/>
    </source>
</evidence>
<keyword evidence="9" id="KW-1185">Reference proteome</keyword>
<keyword evidence="2" id="KW-0547">Nucleotide-binding</keyword>
<evidence type="ECO:0000313" key="6">
    <source>
        <dbReference type="EMBL" id="MDG1641132.1"/>
    </source>
</evidence>
<dbReference type="OrthoDB" id="9807426at2"/>
<gene>
    <name evidence="6" type="ORF">OXR69_004425</name>
    <name evidence="7" type="ORF">SB6422_05632</name>
</gene>
<reference evidence="6" key="2">
    <citation type="submission" date="2023-03" db="EMBL/GenBank/DDBJ databases">
        <title>identification of new KPC variant in Klebsiella huaxiensis from the Hospital Sewage Samples in China.</title>
        <authorList>
            <person name="Wu Y."/>
        </authorList>
    </citation>
    <scope>NUCLEOTIDE SEQUENCE</scope>
    <source>
        <strain evidence="6">ZR-9</strain>
    </source>
</reference>
<evidence type="ECO:0000313" key="9">
    <source>
        <dbReference type="Proteomes" id="UP001075001"/>
    </source>
</evidence>
<dbReference type="GO" id="GO:0005524">
    <property type="term" value="F:ATP binding"/>
    <property type="evidence" value="ECO:0007669"/>
    <property type="project" value="UniProtKB-KW"/>
</dbReference>
<proteinExistence type="inferred from homology"/>
<dbReference type="InterPro" id="IPR032875">
    <property type="entry name" value="Succ_CoA_lig_flav_dom"/>
</dbReference>
<dbReference type="InterPro" id="IPR013815">
    <property type="entry name" value="ATP_grasp_subdomain_1"/>
</dbReference>
<dbReference type="InterPro" id="IPR016102">
    <property type="entry name" value="Succinyl-CoA_synth-like"/>
</dbReference>
<dbReference type="EMBL" id="JAPQEX020000001">
    <property type="protein sequence ID" value="MDG1641132.1"/>
    <property type="molecule type" value="Genomic_DNA"/>
</dbReference>
<protein>
    <submittedName>
        <fullName evidence="6">Acetate--CoA ligase family protein</fullName>
    </submittedName>
</protein>
<dbReference type="RefSeq" id="WP_112216398.1">
    <property type="nucleotide sequence ID" value="NZ_CABGGW010000018.1"/>
</dbReference>
<evidence type="ECO:0000256" key="4">
    <source>
        <dbReference type="ARBA" id="ARBA00060888"/>
    </source>
</evidence>
<dbReference type="AlphaFoldDB" id="A0A564JNL8"/>
<dbReference type="PANTHER" id="PTHR43334:SF1">
    <property type="entry name" value="3-HYDROXYPROPIONATE--COA LIGASE [ADP-FORMING]"/>
    <property type="match status" value="1"/>
</dbReference>
<dbReference type="Proteomes" id="UP000317374">
    <property type="component" value="Unassembled WGS sequence"/>
</dbReference>
<dbReference type="SUPFAM" id="SSF56059">
    <property type="entry name" value="Glutathione synthetase ATP-binding domain-like"/>
    <property type="match status" value="1"/>
</dbReference>
<evidence type="ECO:0000256" key="2">
    <source>
        <dbReference type="ARBA" id="ARBA00022741"/>
    </source>
</evidence>
<comment type="similarity">
    <text evidence="4">In the N-terminal section; belongs to the acetate CoA ligase alpha subunit family.</text>
</comment>
<dbReference type="PANTHER" id="PTHR43334">
    <property type="entry name" value="ACETATE--COA LIGASE [ADP-FORMING]"/>
    <property type="match status" value="1"/>
</dbReference>
<dbReference type="Gene3D" id="3.30.1490.20">
    <property type="entry name" value="ATP-grasp fold, A domain"/>
    <property type="match status" value="1"/>
</dbReference>
<dbReference type="SMART" id="SM00881">
    <property type="entry name" value="CoA_binding"/>
    <property type="match status" value="1"/>
</dbReference>
<evidence type="ECO:0000259" key="5">
    <source>
        <dbReference type="SMART" id="SM00881"/>
    </source>
</evidence>